<protein>
    <recommendedName>
        <fullName evidence="3">Mobile element protein</fullName>
    </recommendedName>
</protein>
<reference evidence="1 2" key="2">
    <citation type="submission" date="2021-05" db="EMBL/GenBank/DDBJ databases">
        <title>Ecology and evolution of chlamydial symbionts of arthropods.</title>
        <authorList>
            <person name="Halter T."/>
            <person name="Sixt B.S."/>
            <person name="Toenshoff E.R."/>
            <person name="Koestlbacher S."/>
            <person name="Schulz F."/>
            <person name="Kostanjsek R."/>
            <person name="Collingro A."/>
            <person name="Hendrickx F."/>
            <person name="Horn M."/>
        </authorList>
    </citation>
    <scope>NUCLEOTIDE SEQUENCE [LARGE SCALE GENOMIC DNA]</scope>
    <source>
        <strain evidence="1 2">15C</strain>
    </source>
</reference>
<dbReference type="EMBL" id="CP075585">
    <property type="protein sequence ID" value="QZA58263.1"/>
    <property type="molecule type" value="Genomic_DNA"/>
</dbReference>
<dbReference type="RefSeq" id="WP_194845604.1">
    <property type="nucleotide sequence ID" value="NZ_CP075585.1"/>
</dbReference>
<dbReference type="Proteomes" id="UP000822862">
    <property type="component" value="Chromosome"/>
</dbReference>
<organism evidence="1 2">
    <name type="scientific">Candidatus Rhabdochlamydia porcellionis</name>
    <dbReference type="NCBI Taxonomy" id="225148"/>
    <lineage>
        <taxon>Bacteria</taxon>
        <taxon>Pseudomonadati</taxon>
        <taxon>Chlamydiota</taxon>
        <taxon>Chlamydiia</taxon>
        <taxon>Parachlamydiales</taxon>
        <taxon>Candidatus Rhabdochlamydiaceae</taxon>
        <taxon>Candidatus Rhabdochlamydia</taxon>
    </lineage>
</organism>
<gene>
    <name evidence="1" type="ORF">RHAB15C_0000135</name>
</gene>
<sequence>MKFESVKNLDEEKFRRLTGVKRSTFNRMINILEDSMRNRKAHSGRKKKLSLENALLMSLESRLSLFHQMEVYPLMIRFVQGFPIL</sequence>
<accession>A0ABX8Z1S3</accession>
<proteinExistence type="predicted"/>
<evidence type="ECO:0000313" key="2">
    <source>
        <dbReference type="Proteomes" id="UP000822862"/>
    </source>
</evidence>
<reference evidence="1 2" key="1">
    <citation type="submission" date="2020-01" db="EMBL/GenBank/DDBJ databases">
        <authorList>
            <person name="Sixt B."/>
            <person name="Schulz F."/>
            <person name="Kostanjsek R."/>
            <person name="Koestlbacher S."/>
            <person name="Collingro A."/>
            <person name="Toenshoff E."/>
            <person name="Horn M."/>
        </authorList>
    </citation>
    <scope>NUCLEOTIDE SEQUENCE [LARGE SCALE GENOMIC DNA]</scope>
    <source>
        <strain evidence="1 2">15C</strain>
    </source>
</reference>
<evidence type="ECO:0008006" key="3">
    <source>
        <dbReference type="Google" id="ProtNLM"/>
    </source>
</evidence>
<evidence type="ECO:0000313" key="1">
    <source>
        <dbReference type="EMBL" id="QZA58263.1"/>
    </source>
</evidence>
<keyword evidence="2" id="KW-1185">Reference proteome</keyword>
<name>A0ABX8Z1S3_9BACT</name>